<dbReference type="Proteomes" id="UP000314294">
    <property type="component" value="Unassembled WGS sequence"/>
</dbReference>
<evidence type="ECO:0000256" key="1">
    <source>
        <dbReference type="SAM" id="MobiDB-lite"/>
    </source>
</evidence>
<proteinExistence type="predicted"/>
<accession>A0A4Z2GBS1</accession>
<feature type="compositionally biased region" description="Basic residues" evidence="1">
    <location>
        <begin position="56"/>
        <end position="65"/>
    </location>
</feature>
<keyword evidence="3" id="KW-1185">Reference proteome</keyword>
<comment type="caution">
    <text evidence="2">The sequence shown here is derived from an EMBL/GenBank/DDBJ whole genome shotgun (WGS) entry which is preliminary data.</text>
</comment>
<organism evidence="2 3">
    <name type="scientific">Liparis tanakae</name>
    <name type="common">Tanaka's snailfish</name>
    <dbReference type="NCBI Taxonomy" id="230148"/>
    <lineage>
        <taxon>Eukaryota</taxon>
        <taxon>Metazoa</taxon>
        <taxon>Chordata</taxon>
        <taxon>Craniata</taxon>
        <taxon>Vertebrata</taxon>
        <taxon>Euteleostomi</taxon>
        <taxon>Actinopterygii</taxon>
        <taxon>Neopterygii</taxon>
        <taxon>Teleostei</taxon>
        <taxon>Neoteleostei</taxon>
        <taxon>Acanthomorphata</taxon>
        <taxon>Eupercaria</taxon>
        <taxon>Perciformes</taxon>
        <taxon>Cottioidei</taxon>
        <taxon>Cottales</taxon>
        <taxon>Liparidae</taxon>
        <taxon>Liparis</taxon>
    </lineage>
</organism>
<gene>
    <name evidence="2" type="ORF">EYF80_038756</name>
</gene>
<dbReference type="EMBL" id="SRLO01000597">
    <property type="protein sequence ID" value="TNN51026.1"/>
    <property type="molecule type" value="Genomic_DNA"/>
</dbReference>
<sequence>MEAGMREPLKPPSFKVARPDTEVPELWAAGQMEGPPVSSHPVPVSSEVDWKDPAGKNRRPVRTRRAPCQQAPLRPAEADMTSSAEFTFTETIIKSITIQDIPGNPATTFR</sequence>
<name>A0A4Z2GBS1_9TELE</name>
<evidence type="ECO:0000313" key="2">
    <source>
        <dbReference type="EMBL" id="TNN51026.1"/>
    </source>
</evidence>
<evidence type="ECO:0000313" key="3">
    <source>
        <dbReference type="Proteomes" id="UP000314294"/>
    </source>
</evidence>
<feature type="region of interest" description="Disordered" evidence="1">
    <location>
        <begin position="31"/>
        <end position="82"/>
    </location>
</feature>
<feature type="compositionally biased region" description="Low complexity" evidence="1">
    <location>
        <begin position="35"/>
        <end position="47"/>
    </location>
</feature>
<reference evidence="2 3" key="1">
    <citation type="submission" date="2019-03" db="EMBL/GenBank/DDBJ databases">
        <title>First draft genome of Liparis tanakae, snailfish: a comprehensive survey of snailfish specific genes.</title>
        <authorList>
            <person name="Kim W."/>
            <person name="Song I."/>
            <person name="Jeong J.-H."/>
            <person name="Kim D."/>
            <person name="Kim S."/>
            <person name="Ryu S."/>
            <person name="Song J.Y."/>
            <person name="Lee S.K."/>
        </authorList>
    </citation>
    <scope>NUCLEOTIDE SEQUENCE [LARGE SCALE GENOMIC DNA]</scope>
    <source>
        <tissue evidence="2">Muscle</tissue>
    </source>
</reference>
<protein>
    <submittedName>
        <fullName evidence="2">Uncharacterized protein</fullName>
    </submittedName>
</protein>
<dbReference type="AlphaFoldDB" id="A0A4Z2GBS1"/>